<organism evidence="1 2">
    <name type="scientific">Mesonia oceanica</name>
    <dbReference type="NCBI Taxonomy" id="2687242"/>
    <lineage>
        <taxon>Bacteria</taxon>
        <taxon>Pseudomonadati</taxon>
        <taxon>Bacteroidota</taxon>
        <taxon>Flavobacteriia</taxon>
        <taxon>Flavobacteriales</taxon>
        <taxon>Flavobacteriaceae</taxon>
        <taxon>Mesonia</taxon>
    </lineage>
</organism>
<sequence length="235" mass="27301">MEKKITCLVVDDEPMAREIICSYIAKIDTLELVGTCKNGMEAFKRLQQQSIDLLFLDINMPELTGISLAKALEKPTQVIFTTAYREYALDGFEVQALDYLLKPISFERFLKAIQKYTDLHPTEKTSFPKESNLAPEAIYIRADRKMVKVDLAELLYVESTGDYLKFHTSAKVWITRDSLSEYEEKLPKNSFLRIHRSFIINLQHIQAYTHEFIEIHNQALPISRSYKNEVLEKLK</sequence>
<reference evidence="1" key="1">
    <citation type="submission" date="2019-09" db="EMBL/GenBank/DDBJ databases">
        <authorList>
            <person name="Rodrigo-Torres L."/>
            <person name="Arahal R. D."/>
            <person name="Lucena T."/>
        </authorList>
    </citation>
    <scope>NUCLEOTIDE SEQUENCE</scope>
    <source>
        <strain evidence="1">ISS653</strain>
    </source>
</reference>
<gene>
    <name evidence="1" type="primary">yehT_4</name>
    <name evidence="1" type="ORF">FVB9532_03182</name>
</gene>
<dbReference type="EMBL" id="CABVMM010000013">
    <property type="protein sequence ID" value="VVV01888.1"/>
    <property type="molecule type" value="Genomic_DNA"/>
</dbReference>
<protein>
    <submittedName>
        <fullName evidence="1">Transcriptional regulatory protein YehT</fullName>
    </submittedName>
</protein>
<evidence type="ECO:0000313" key="2">
    <source>
        <dbReference type="Proteomes" id="UP000356253"/>
    </source>
</evidence>
<proteinExistence type="predicted"/>
<accession>A0AC61YCM6</accession>
<name>A0AC61YCM6_9FLAO</name>
<evidence type="ECO:0000313" key="1">
    <source>
        <dbReference type="EMBL" id="VVV01888.1"/>
    </source>
</evidence>
<comment type="caution">
    <text evidence="1">The sequence shown here is derived from an EMBL/GenBank/DDBJ whole genome shotgun (WGS) entry which is preliminary data.</text>
</comment>
<dbReference type="Proteomes" id="UP000356253">
    <property type="component" value="Unassembled WGS sequence"/>
</dbReference>
<keyword evidence="2" id="KW-1185">Reference proteome</keyword>